<evidence type="ECO:0000256" key="4">
    <source>
        <dbReference type="PROSITE-ProRule" id="PRU00317"/>
    </source>
</evidence>
<dbReference type="SMART" id="SM00025">
    <property type="entry name" value="Pumilio"/>
    <property type="match status" value="4"/>
</dbReference>
<comment type="caution">
    <text evidence="7">The sequence shown here is derived from an EMBL/GenBank/DDBJ whole genome shotgun (WGS) entry which is preliminary data.</text>
</comment>
<evidence type="ECO:0000256" key="3">
    <source>
        <dbReference type="ARBA" id="ARBA00022884"/>
    </source>
</evidence>
<proteinExistence type="predicted"/>
<reference evidence="7" key="1">
    <citation type="submission" date="2024-03" db="EMBL/GenBank/DDBJ databases">
        <title>WGS assembly of Saponaria officinalis var. Norfolk2.</title>
        <authorList>
            <person name="Jenkins J."/>
            <person name="Shu S."/>
            <person name="Grimwood J."/>
            <person name="Barry K."/>
            <person name="Goodstein D."/>
            <person name="Schmutz J."/>
            <person name="Leebens-Mack J."/>
            <person name="Osbourn A."/>
        </authorList>
    </citation>
    <scope>NUCLEOTIDE SEQUENCE [LARGE SCALE GENOMIC DNA]</scope>
    <source>
        <strain evidence="7">JIC</strain>
    </source>
</reference>
<evidence type="ECO:0000256" key="5">
    <source>
        <dbReference type="SAM" id="MobiDB-lite"/>
    </source>
</evidence>
<evidence type="ECO:0000259" key="6">
    <source>
        <dbReference type="PROSITE" id="PS50303"/>
    </source>
</evidence>
<protein>
    <recommendedName>
        <fullName evidence="6">PUM-HD domain-containing protein</fullName>
    </recommendedName>
</protein>
<keyword evidence="3" id="KW-0694">RNA-binding</keyword>
<dbReference type="InterPro" id="IPR033133">
    <property type="entry name" value="PUM-HD"/>
</dbReference>
<sequence length="476" mass="53425">MYPSRNGDHLHHHHHHSVSSSPSSSYSSMARLHDHTHASSSSHNFIAAFDNLSLSNNSNHNPPEENGVSNESRTAAMYLPQTLDDSPVIPPRNGLGQQIGSNRGMAYYSSMSPSPYNNGQQSFAGMPPELYPPNMFTSQFNPFACNIHSPPIGYQFPDSVTFPGLTSLYPRIPIAPVPAPDDMPMPEELQDDVLRNPYSYITNPSFNRPITKLLHRCRDPGIIDSFVLAVTQCKYSLVDAACTYCGTCILQMLIKVAKKRSIVGRLPEKLAHDTVRLMTNQSGMNVVKQCFIELDDSKYEPLFDKMMENNNWVSIAKDKHGCRALNECLDNMVDRFKSLLHTGIALFSGHLALDIYGTYIVQHVIDLRTIHTEQIVESVIPFVDVLVTIKNGSHLFEKCLDTPFSSLVVEAIIKTQKVVKYAIHEFGNYVVQKAIKCTRGTDSVQYEKLIRELSKERNTLLVNKYGKYVAKLLPHQ</sequence>
<organism evidence="7 8">
    <name type="scientific">Saponaria officinalis</name>
    <name type="common">Common soapwort</name>
    <name type="synonym">Lychnis saponaria</name>
    <dbReference type="NCBI Taxonomy" id="3572"/>
    <lineage>
        <taxon>Eukaryota</taxon>
        <taxon>Viridiplantae</taxon>
        <taxon>Streptophyta</taxon>
        <taxon>Embryophyta</taxon>
        <taxon>Tracheophyta</taxon>
        <taxon>Spermatophyta</taxon>
        <taxon>Magnoliopsida</taxon>
        <taxon>eudicotyledons</taxon>
        <taxon>Gunneridae</taxon>
        <taxon>Pentapetalae</taxon>
        <taxon>Caryophyllales</taxon>
        <taxon>Caryophyllaceae</taxon>
        <taxon>Caryophylleae</taxon>
        <taxon>Saponaria</taxon>
    </lineage>
</organism>
<dbReference type="InterPro" id="IPR001313">
    <property type="entry name" value="Pumilio_RNA-bd_rpt"/>
</dbReference>
<dbReference type="PANTHER" id="PTHR12537:SF137">
    <property type="entry name" value="PUMILIO HOMOLOG 16-RELATED"/>
    <property type="match status" value="1"/>
</dbReference>
<dbReference type="Proteomes" id="UP001443914">
    <property type="component" value="Unassembled WGS sequence"/>
</dbReference>
<keyword evidence="1" id="KW-0677">Repeat</keyword>
<dbReference type="Pfam" id="PF00806">
    <property type="entry name" value="PUF"/>
    <property type="match status" value="2"/>
</dbReference>
<dbReference type="GO" id="GO:0005737">
    <property type="term" value="C:cytoplasm"/>
    <property type="evidence" value="ECO:0007669"/>
    <property type="project" value="TreeGrafter"/>
</dbReference>
<accession>A0AAW1K9S4</accession>
<dbReference type="PROSITE" id="PS50302">
    <property type="entry name" value="PUM"/>
    <property type="match status" value="1"/>
</dbReference>
<feature type="domain" description="PUM-HD" evidence="6">
    <location>
        <begin position="126"/>
        <end position="476"/>
    </location>
</feature>
<evidence type="ECO:0000313" key="8">
    <source>
        <dbReference type="Proteomes" id="UP001443914"/>
    </source>
</evidence>
<dbReference type="SUPFAM" id="SSF48371">
    <property type="entry name" value="ARM repeat"/>
    <property type="match status" value="1"/>
</dbReference>
<dbReference type="GO" id="GO:0003729">
    <property type="term" value="F:mRNA binding"/>
    <property type="evidence" value="ECO:0007669"/>
    <property type="project" value="TreeGrafter"/>
</dbReference>
<dbReference type="PROSITE" id="PS50303">
    <property type="entry name" value="PUM_HD"/>
    <property type="match status" value="1"/>
</dbReference>
<dbReference type="InterPro" id="IPR016024">
    <property type="entry name" value="ARM-type_fold"/>
</dbReference>
<dbReference type="InterPro" id="IPR011989">
    <property type="entry name" value="ARM-like"/>
</dbReference>
<dbReference type="GO" id="GO:0006417">
    <property type="term" value="P:regulation of translation"/>
    <property type="evidence" value="ECO:0007669"/>
    <property type="project" value="UniProtKB-KW"/>
</dbReference>
<dbReference type="EMBL" id="JBDFQZ010000006">
    <property type="protein sequence ID" value="KAK9715101.1"/>
    <property type="molecule type" value="Genomic_DNA"/>
</dbReference>
<evidence type="ECO:0000256" key="2">
    <source>
        <dbReference type="ARBA" id="ARBA00022845"/>
    </source>
</evidence>
<feature type="repeat" description="Pumilio" evidence="4">
    <location>
        <begin position="411"/>
        <end position="451"/>
    </location>
</feature>
<dbReference type="Pfam" id="PF22493">
    <property type="entry name" value="PUF_NOP9"/>
    <property type="match status" value="1"/>
</dbReference>
<feature type="compositionally biased region" description="Low complexity" evidence="5">
    <location>
        <begin position="18"/>
        <end position="28"/>
    </location>
</feature>
<dbReference type="AlphaFoldDB" id="A0AAW1K9S4"/>
<gene>
    <name evidence="7" type="ORF">RND81_06G143700</name>
</gene>
<dbReference type="PANTHER" id="PTHR12537">
    <property type="entry name" value="RNA BINDING PROTEIN PUMILIO-RELATED"/>
    <property type="match status" value="1"/>
</dbReference>
<feature type="region of interest" description="Disordered" evidence="5">
    <location>
        <begin position="1"/>
        <end position="35"/>
    </location>
</feature>
<dbReference type="Gene3D" id="1.25.10.10">
    <property type="entry name" value="Leucine-rich Repeat Variant"/>
    <property type="match status" value="1"/>
</dbReference>
<evidence type="ECO:0000256" key="1">
    <source>
        <dbReference type="ARBA" id="ARBA00022737"/>
    </source>
</evidence>
<keyword evidence="8" id="KW-1185">Reference proteome</keyword>
<name>A0AAW1K9S4_SAPOF</name>
<evidence type="ECO:0000313" key="7">
    <source>
        <dbReference type="EMBL" id="KAK9715101.1"/>
    </source>
</evidence>
<keyword evidence="2" id="KW-0810">Translation regulation</keyword>